<dbReference type="GO" id="GO:0016787">
    <property type="term" value="F:hydrolase activity"/>
    <property type="evidence" value="ECO:0007669"/>
    <property type="project" value="UniProtKB-KW"/>
</dbReference>
<dbReference type="PROSITE" id="PS51462">
    <property type="entry name" value="NUDIX"/>
    <property type="match status" value="1"/>
</dbReference>
<dbReference type="CDD" id="cd04673">
    <property type="entry name" value="NUDIX_ADPRase"/>
    <property type="match status" value="1"/>
</dbReference>
<evidence type="ECO:0000313" key="5">
    <source>
        <dbReference type="EMBL" id="TKA96129.1"/>
    </source>
</evidence>
<dbReference type="Pfam" id="PF00293">
    <property type="entry name" value="NUDIX"/>
    <property type="match status" value="1"/>
</dbReference>
<dbReference type="RefSeq" id="WP_136792997.1">
    <property type="nucleotide sequence ID" value="NZ_SWAU01000120.1"/>
</dbReference>
<sequence>MTAARPSLAVLAVVLHEGNVLLVRRLNEPDAGLWGFPGGHVERGETGLAAAARELEEETGVIATPVDYLMNLDILLPDASGGVAHHFFLAAVLCRYVGGAPQAQDDVSEVGWFPTADILARALPMSADVDTVLAAALARG</sequence>
<dbReference type="InterPro" id="IPR020084">
    <property type="entry name" value="NUDIX_hydrolase_CS"/>
</dbReference>
<dbReference type="SUPFAM" id="SSF55811">
    <property type="entry name" value="Nudix"/>
    <property type="match status" value="1"/>
</dbReference>
<evidence type="ECO:0000256" key="1">
    <source>
        <dbReference type="ARBA" id="ARBA00001946"/>
    </source>
</evidence>
<dbReference type="AlphaFoldDB" id="A0A4U0YYW2"/>
<dbReference type="PRINTS" id="PR00502">
    <property type="entry name" value="NUDIXFAMILY"/>
</dbReference>
<name>A0A4U0YYW2_9RHOB</name>
<gene>
    <name evidence="5" type="ORF">FAZ78_13110</name>
</gene>
<dbReference type="Gene3D" id="3.90.79.10">
    <property type="entry name" value="Nucleoside Triphosphate Pyrophosphohydrolase"/>
    <property type="match status" value="1"/>
</dbReference>
<comment type="cofactor">
    <cofactor evidence="1">
        <name>Mg(2+)</name>
        <dbReference type="ChEBI" id="CHEBI:18420"/>
    </cofactor>
</comment>
<comment type="caution">
    <text evidence="5">The sequence shown here is derived from an EMBL/GenBank/DDBJ whole genome shotgun (WGS) entry which is preliminary data.</text>
</comment>
<evidence type="ECO:0000313" key="6">
    <source>
        <dbReference type="Proteomes" id="UP000306340"/>
    </source>
</evidence>
<dbReference type="EMBL" id="SWAU01000120">
    <property type="protein sequence ID" value="TKA96129.1"/>
    <property type="molecule type" value="Genomic_DNA"/>
</dbReference>
<keyword evidence="2 3" id="KW-0378">Hydrolase</keyword>
<dbReference type="InterPro" id="IPR000086">
    <property type="entry name" value="NUDIX_hydrolase_dom"/>
</dbReference>
<feature type="domain" description="Nudix hydrolase" evidence="4">
    <location>
        <begin position="5"/>
        <end position="137"/>
    </location>
</feature>
<reference evidence="5 6" key="1">
    <citation type="submission" date="2019-04" db="EMBL/GenBank/DDBJ databases">
        <title>Crypto-aerobic microbial life in anoxic (sulfidic) marine sediments.</title>
        <authorList>
            <person name="Bhattacharya S."/>
            <person name="Roy C."/>
            <person name="Mondal N."/>
            <person name="Sarkar J."/>
            <person name="Mandal S."/>
            <person name="Rameez M.J."/>
            <person name="Ghosh W."/>
        </authorList>
    </citation>
    <scope>NUCLEOTIDE SEQUENCE [LARGE SCALE GENOMIC DNA]</scope>
    <source>
        <strain evidence="5 6">SBBC</strain>
    </source>
</reference>
<protein>
    <submittedName>
        <fullName evidence="5">NUDIX domain-containing protein</fullName>
    </submittedName>
</protein>
<evidence type="ECO:0000256" key="2">
    <source>
        <dbReference type="ARBA" id="ARBA00022801"/>
    </source>
</evidence>
<accession>A0A4U0YYW2</accession>
<proteinExistence type="inferred from homology"/>
<dbReference type="PANTHER" id="PTHR43736">
    <property type="entry name" value="ADP-RIBOSE PYROPHOSPHATASE"/>
    <property type="match status" value="1"/>
</dbReference>
<dbReference type="PANTHER" id="PTHR43736:SF1">
    <property type="entry name" value="DIHYDRONEOPTERIN TRIPHOSPHATE DIPHOSPHATASE"/>
    <property type="match status" value="1"/>
</dbReference>
<dbReference type="InterPro" id="IPR015797">
    <property type="entry name" value="NUDIX_hydrolase-like_dom_sf"/>
</dbReference>
<dbReference type="InterPro" id="IPR020476">
    <property type="entry name" value="Nudix_hydrolase"/>
</dbReference>
<dbReference type="PROSITE" id="PS00893">
    <property type="entry name" value="NUDIX_BOX"/>
    <property type="match status" value="1"/>
</dbReference>
<organism evidence="5 6">
    <name type="scientific">Cereibacter changlensis</name>
    <dbReference type="NCBI Taxonomy" id="402884"/>
    <lineage>
        <taxon>Bacteria</taxon>
        <taxon>Pseudomonadati</taxon>
        <taxon>Pseudomonadota</taxon>
        <taxon>Alphaproteobacteria</taxon>
        <taxon>Rhodobacterales</taxon>
        <taxon>Paracoccaceae</taxon>
        <taxon>Cereibacter</taxon>
    </lineage>
</organism>
<comment type="similarity">
    <text evidence="3">Belongs to the Nudix hydrolase family.</text>
</comment>
<dbReference type="Proteomes" id="UP000306340">
    <property type="component" value="Unassembled WGS sequence"/>
</dbReference>
<evidence type="ECO:0000259" key="4">
    <source>
        <dbReference type="PROSITE" id="PS51462"/>
    </source>
</evidence>
<evidence type="ECO:0000256" key="3">
    <source>
        <dbReference type="RuleBase" id="RU003476"/>
    </source>
</evidence>